<keyword evidence="3" id="KW-1185">Reference proteome</keyword>
<comment type="caution">
    <text evidence="2">The sequence shown here is derived from an EMBL/GenBank/DDBJ whole genome shotgun (WGS) entry which is preliminary data.</text>
</comment>
<dbReference type="AlphaFoldDB" id="A0A8H6Y0K3"/>
<sequence>MNENGGWSGAVLDHPELLDASCGFSGCGGGIQTGHGYAGVEARHGCVYKQEQSMGVDAYGATASSSACTSQAHAVVERLSQQDIMLEGSGNGARGWETEDGDVDVVDNVDAGTTSRKDRKEPTRGTAQVMQGQRWSASAQTQAPHCTKYILILHLSHAFPQLHRRLLSTPIPAGLNARPITDGIDLKQTLALAASGHVGAPAGARCAMHSAARCDPEKPFRWTVQALASYPSFLSAVTIVKVVRSTHC</sequence>
<evidence type="ECO:0000313" key="2">
    <source>
        <dbReference type="EMBL" id="KAF7349981.1"/>
    </source>
</evidence>
<evidence type="ECO:0000313" key="3">
    <source>
        <dbReference type="Proteomes" id="UP000620124"/>
    </source>
</evidence>
<dbReference type="EMBL" id="JACAZI010000010">
    <property type="protein sequence ID" value="KAF7349981.1"/>
    <property type="molecule type" value="Genomic_DNA"/>
</dbReference>
<protein>
    <submittedName>
        <fullName evidence="2">Uncharacterized protein</fullName>
    </submittedName>
</protein>
<accession>A0A8H6Y0K3</accession>
<organism evidence="2 3">
    <name type="scientific">Mycena venus</name>
    <dbReference type="NCBI Taxonomy" id="2733690"/>
    <lineage>
        <taxon>Eukaryota</taxon>
        <taxon>Fungi</taxon>
        <taxon>Dikarya</taxon>
        <taxon>Basidiomycota</taxon>
        <taxon>Agaricomycotina</taxon>
        <taxon>Agaricomycetes</taxon>
        <taxon>Agaricomycetidae</taxon>
        <taxon>Agaricales</taxon>
        <taxon>Marasmiineae</taxon>
        <taxon>Mycenaceae</taxon>
        <taxon>Mycena</taxon>
    </lineage>
</organism>
<name>A0A8H6Y0K3_9AGAR</name>
<reference evidence="2" key="1">
    <citation type="submission" date="2020-05" db="EMBL/GenBank/DDBJ databases">
        <title>Mycena genomes resolve the evolution of fungal bioluminescence.</title>
        <authorList>
            <person name="Tsai I.J."/>
        </authorList>
    </citation>
    <scope>NUCLEOTIDE SEQUENCE</scope>
    <source>
        <strain evidence="2">CCC161011</strain>
    </source>
</reference>
<evidence type="ECO:0000256" key="1">
    <source>
        <dbReference type="SAM" id="MobiDB-lite"/>
    </source>
</evidence>
<dbReference type="OrthoDB" id="10626322at2759"/>
<dbReference type="Proteomes" id="UP000620124">
    <property type="component" value="Unassembled WGS sequence"/>
</dbReference>
<gene>
    <name evidence="2" type="ORF">MVEN_01299300</name>
</gene>
<feature type="region of interest" description="Disordered" evidence="1">
    <location>
        <begin position="106"/>
        <end position="134"/>
    </location>
</feature>
<proteinExistence type="predicted"/>
<feature type="compositionally biased region" description="Polar residues" evidence="1">
    <location>
        <begin position="125"/>
        <end position="134"/>
    </location>
</feature>